<dbReference type="Proteomes" id="UP000280296">
    <property type="component" value="Unassembled WGS sequence"/>
</dbReference>
<proteinExistence type="predicted"/>
<keyword evidence="1" id="KW-0472">Membrane</keyword>
<dbReference type="RefSeq" id="WP_126724879.1">
    <property type="nucleotide sequence ID" value="NZ_RYZH01000013.1"/>
</dbReference>
<keyword evidence="1" id="KW-1133">Transmembrane helix</keyword>
<dbReference type="AlphaFoldDB" id="A0A432MLN2"/>
<dbReference type="EMBL" id="RYZH01000013">
    <property type="protein sequence ID" value="RUL88169.1"/>
    <property type="molecule type" value="Genomic_DNA"/>
</dbReference>
<keyword evidence="3" id="KW-1185">Reference proteome</keyword>
<keyword evidence="1" id="KW-0812">Transmembrane</keyword>
<feature type="transmembrane region" description="Helical" evidence="1">
    <location>
        <begin position="21"/>
        <end position="40"/>
    </location>
</feature>
<reference evidence="2 3" key="2">
    <citation type="submission" date="2019-01" db="EMBL/GenBank/DDBJ databases">
        <title>Tautonia sociabilis, a novel thermotolerant planctomycete of Isosphaeraceae family, isolated from a 4000 m deep subterranean habitat.</title>
        <authorList>
            <person name="Kovaleva O.L."/>
            <person name="Elcheninov A.G."/>
            <person name="Van Heerden E."/>
            <person name="Toshchakov S.V."/>
            <person name="Novikov A."/>
            <person name="Bonch-Osmolovskaya E.A."/>
            <person name="Kublanov I.V."/>
        </authorList>
    </citation>
    <scope>NUCLEOTIDE SEQUENCE [LARGE SCALE GENOMIC DNA]</scope>
    <source>
        <strain evidence="2 3">GM2012</strain>
    </source>
</reference>
<comment type="caution">
    <text evidence="2">The sequence shown here is derived from an EMBL/GenBank/DDBJ whole genome shotgun (WGS) entry which is preliminary data.</text>
</comment>
<evidence type="ECO:0000313" key="3">
    <source>
        <dbReference type="Proteomes" id="UP000280296"/>
    </source>
</evidence>
<protein>
    <submittedName>
        <fullName evidence="2">Uncharacterized protein</fullName>
    </submittedName>
</protein>
<organism evidence="2 3">
    <name type="scientific">Tautonia sociabilis</name>
    <dbReference type="NCBI Taxonomy" id="2080755"/>
    <lineage>
        <taxon>Bacteria</taxon>
        <taxon>Pseudomonadati</taxon>
        <taxon>Planctomycetota</taxon>
        <taxon>Planctomycetia</taxon>
        <taxon>Isosphaerales</taxon>
        <taxon>Isosphaeraceae</taxon>
        <taxon>Tautonia</taxon>
    </lineage>
</organism>
<gene>
    <name evidence="2" type="ORF">TsocGM_08515</name>
</gene>
<name>A0A432MLN2_9BACT</name>
<accession>A0A432MLN2</accession>
<sequence length="148" mass="16246">MDAPTPEKAKDQPTPQKAQELTWKQAFVIGIVIFAIISWFRSGDDPKATMLAFQDNPAAFKGKEITGKMTYNGAGGRLADDVRTMEAAFLRAPFTIYTSAGVFDIQLLLPHDLKDVPQAGLTDPLLVKFKCNTGELDNGNVVTAIRRF</sequence>
<reference evidence="2 3" key="1">
    <citation type="submission" date="2018-12" db="EMBL/GenBank/DDBJ databases">
        <authorList>
            <person name="Toschakov S.V."/>
        </authorList>
    </citation>
    <scope>NUCLEOTIDE SEQUENCE [LARGE SCALE GENOMIC DNA]</scope>
    <source>
        <strain evidence="2 3">GM2012</strain>
    </source>
</reference>
<evidence type="ECO:0000313" key="2">
    <source>
        <dbReference type="EMBL" id="RUL88169.1"/>
    </source>
</evidence>
<evidence type="ECO:0000256" key="1">
    <source>
        <dbReference type="SAM" id="Phobius"/>
    </source>
</evidence>